<evidence type="ECO:0000256" key="1">
    <source>
        <dbReference type="ARBA" id="ARBA00022679"/>
    </source>
</evidence>
<dbReference type="PANTHER" id="PTHR43877">
    <property type="entry name" value="AMINOALKYLPHOSPHONATE N-ACETYLTRANSFERASE-RELATED-RELATED"/>
    <property type="match status" value="1"/>
</dbReference>
<dbReference type="Proteomes" id="UP000798808">
    <property type="component" value="Unassembled WGS sequence"/>
</dbReference>
<dbReference type="PROSITE" id="PS51186">
    <property type="entry name" value="GNAT"/>
    <property type="match status" value="1"/>
</dbReference>
<dbReference type="PANTHER" id="PTHR43877:SF2">
    <property type="entry name" value="AMINOALKYLPHOSPHONATE N-ACETYLTRANSFERASE-RELATED"/>
    <property type="match status" value="1"/>
</dbReference>
<dbReference type="RefSeq" id="WP_155173383.1">
    <property type="nucleotide sequence ID" value="NZ_BAAAFL010000012.1"/>
</dbReference>
<dbReference type="InterPro" id="IPR016181">
    <property type="entry name" value="Acyl_CoA_acyltransferase"/>
</dbReference>
<feature type="domain" description="N-acetyltransferase" evidence="3">
    <location>
        <begin position="6"/>
        <end position="175"/>
    </location>
</feature>
<keyword evidence="2" id="KW-0012">Acyltransferase</keyword>
<dbReference type="EMBL" id="SMLW01000578">
    <property type="protein sequence ID" value="MTI26371.1"/>
    <property type="molecule type" value="Genomic_DNA"/>
</dbReference>
<name>A0ABW9RQR8_9BACT</name>
<protein>
    <submittedName>
        <fullName evidence="4">GNAT family N-acetyltransferase</fullName>
    </submittedName>
</protein>
<gene>
    <name evidence="4" type="ORF">E1163_15545</name>
</gene>
<evidence type="ECO:0000256" key="2">
    <source>
        <dbReference type="ARBA" id="ARBA00023315"/>
    </source>
</evidence>
<dbReference type="Gene3D" id="3.40.630.30">
    <property type="match status" value="1"/>
</dbReference>
<evidence type="ECO:0000259" key="3">
    <source>
        <dbReference type="PROSITE" id="PS51186"/>
    </source>
</evidence>
<dbReference type="Pfam" id="PF00583">
    <property type="entry name" value="Acetyltransf_1"/>
    <property type="match status" value="1"/>
</dbReference>
<accession>A0ABW9RQR8</accession>
<comment type="caution">
    <text evidence="4">The sequence shown here is derived from an EMBL/GenBank/DDBJ whole genome shotgun (WGS) entry which is preliminary data.</text>
</comment>
<keyword evidence="5" id="KW-1185">Reference proteome</keyword>
<reference evidence="4 5" key="1">
    <citation type="submission" date="2019-02" db="EMBL/GenBank/DDBJ databases">
        <authorList>
            <person name="Goldberg S.R."/>
            <person name="Haltli B.A."/>
            <person name="Correa H."/>
            <person name="Russell K.G."/>
        </authorList>
    </citation>
    <scope>NUCLEOTIDE SEQUENCE [LARGE SCALE GENOMIC DNA]</scope>
    <source>
        <strain evidence="4 5">JCM 16186</strain>
    </source>
</reference>
<proteinExistence type="predicted"/>
<dbReference type="InterPro" id="IPR000182">
    <property type="entry name" value="GNAT_dom"/>
</dbReference>
<evidence type="ECO:0000313" key="5">
    <source>
        <dbReference type="Proteomes" id="UP000798808"/>
    </source>
</evidence>
<organism evidence="4 5">
    <name type="scientific">Fulvivirga kasyanovii</name>
    <dbReference type="NCBI Taxonomy" id="396812"/>
    <lineage>
        <taxon>Bacteria</taxon>
        <taxon>Pseudomonadati</taxon>
        <taxon>Bacteroidota</taxon>
        <taxon>Cytophagia</taxon>
        <taxon>Cytophagales</taxon>
        <taxon>Fulvivirgaceae</taxon>
        <taxon>Fulvivirga</taxon>
    </lineage>
</organism>
<evidence type="ECO:0000313" key="4">
    <source>
        <dbReference type="EMBL" id="MTI26371.1"/>
    </source>
</evidence>
<dbReference type="SUPFAM" id="SSF55729">
    <property type="entry name" value="Acyl-CoA N-acyltransferases (Nat)"/>
    <property type="match status" value="1"/>
</dbReference>
<sequence>MDSSDITIRPAEKVDVKALQEIGRTTFTEAFGAVNSPENLQKYLDSKFSPEALAEEVANPDSMFFFAEHDGQVIGYLKINFGDAQTESMPEHTMEIERIYVLAKYYGKGVAKLLFDKAMSLARETNSVTVWLGVWEENPRAIKFYEKNGFVEFDKHSFILGEDVQTDILMKLTLA</sequence>
<keyword evidence="1" id="KW-0808">Transferase</keyword>
<dbReference type="CDD" id="cd04301">
    <property type="entry name" value="NAT_SF"/>
    <property type="match status" value="1"/>
</dbReference>
<dbReference type="InterPro" id="IPR050832">
    <property type="entry name" value="Bact_Acetyltransf"/>
</dbReference>